<comment type="caution">
    <text evidence="2">The sequence shown here is derived from an EMBL/GenBank/DDBJ whole genome shotgun (WGS) entry which is preliminary data.</text>
</comment>
<feature type="transmembrane region" description="Helical" evidence="1">
    <location>
        <begin position="29"/>
        <end position="47"/>
    </location>
</feature>
<keyword evidence="3" id="KW-1185">Reference proteome</keyword>
<dbReference type="AlphaFoldDB" id="A0AAV5NPT9"/>
<sequence>MVETAVNAVLLGIGATLFMDICAWVQNRFFGVSSLDYALVGRWLLALRKGKYFHKPIFKSPKAHGEVVIGWGAHYLIGIVFATALLLAFPDWLRSPSLVVALSVGVISVLAPFLILQPAFGLGFAAAKTPNPSVVRAKSMLAHITYGVGLYLSGISITLWL</sequence>
<feature type="transmembrane region" description="Helical" evidence="1">
    <location>
        <begin position="101"/>
        <end position="127"/>
    </location>
</feature>
<evidence type="ECO:0000256" key="1">
    <source>
        <dbReference type="SAM" id="Phobius"/>
    </source>
</evidence>
<accession>A0AAV5NPT9</accession>
<keyword evidence="1" id="KW-0472">Membrane</keyword>
<dbReference type="EMBL" id="BSNX01000013">
    <property type="protein sequence ID" value="GLQ72359.1"/>
    <property type="molecule type" value="Genomic_DNA"/>
</dbReference>
<dbReference type="Proteomes" id="UP001156690">
    <property type="component" value="Unassembled WGS sequence"/>
</dbReference>
<reference evidence="3" key="1">
    <citation type="journal article" date="2019" name="Int. J. Syst. Evol. Microbiol.">
        <title>The Global Catalogue of Microorganisms (GCM) 10K type strain sequencing project: providing services to taxonomists for standard genome sequencing and annotation.</title>
        <authorList>
            <consortium name="The Broad Institute Genomics Platform"/>
            <consortium name="The Broad Institute Genome Sequencing Center for Infectious Disease"/>
            <person name="Wu L."/>
            <person name="Ma J."/>
        </authorList>
    </citation>
    <scope>NUCLEOTIDE SEQUENCE [LARGE SCALE GENOMIC DNA]</scope>
    <source>
        <strain evidence="3">NBRC 15640</strain>
    </source>
</reference>
<feature type="transmembrane region" description="Helical" evidence="1">
    <location>
        <begin position="139"/>
        <end position="160"/>
    </location>
</feature>
<keyword evidence="1" id="KW-1133">Transmembrane helix</keyword>
<name>A0AAV5NPT9_9VIBR</name>
<dbReference type="InterPro" id="IPR021329">
    <property type="entry name" value="DUF2938"/>
</dbReference>
<organism evidence="2 3">
    <name type="scientific">Vibrio penaeicida</name>
    <dbReference type="NCBI Taxonomy" id="104609"/>
    <lineage>
        <taxon>Bacteria</taxon>
        <taxon>Pseudomonadati</taxon>
        <taxon>Pseudomonadota</taxon>
        <taxon>Gammaproteobacteria</taxon>
        <taxon>Vibrionales</taxon>
        <taxon>Vibrionaceae</taxon>
        <taxon>Vibrio</taxon>
    </lineage>
</organism>
<dbReference type="Pfam" id="PF11158">
    <property type="entry name" value="DUF2938"/>
    <property type="match status" value="1"/>
</dbReference>
<feature type="transmembrane region" description="Helical" evidence="1">
    <location>
        <begin position="68"/>
        <end position="89"/>
    </location>
</feature>
<keyword evidence="1" id="KW-0812">Transmembrane</keyword>
<proteinExistence type="predicted"/>
<protein>
    <submittedName>
        <fullName evidence="2">Permease</fullName>
    </submittedName>
</protein>
<evidence type="ECO:0000313" key="3">
    <source>
        <dbReference type="Proteomes" id="UP001156690"/>
    </source>
</evidence>
<evidence type="ECO:0000313" key="2">
    <source>
        <dbReference type="EMBL" id="GLQ72359.1"/>
    </source>
</evidence>
<gene>
    <name evidence="2" type="ORF">GCM10007932_17190</name>
</gene>